<evidence type="ECO:0000256" key="3">
    <source>
        <dbReference type="SAM" id="MobiDB-lite"/>
    </source>
</evidence>
<gene>
    <name evidence="5" type="ORF">PECUL_23A013988</name>
</gene>
<feature type="compositionally biased region" description="Polar residues" evidence="3">
    <location>
        <begin position="793"/>
        <end position="802"/>
    </location>
</feature>
<keyword evidence="6" id="KW-1185">Reference proteome</keyword>
<feature type="coiled-coil region" evidence="2">
    <location>
        <begin position="264"/>
        <end position="317"/>
    </location>
</feature>
<keyword evidence="1" id="KW-0694">RNA-binding</keyword>
<dbReference type="SUPFAM" id="SSF54928">
    <property type="entry name" value="RNA-binding domain, RBD"/>
    <property type="match status" value="1"/>
</dbReference>
<reference evidence="5" key="1">
    <citation type="submission" date="2022-03" db="EMBL/GenBank/DDBJ databases">
        <authorList>
            <person name="Alioto T."/>
            <person name="Alioto T."/>
            <person name="Gomez Garrido J."/>
        </authorList>
    </citation>
    <scope>NUCLEOTIDE SEQUENCE</scope>
</reference>
<dbReference type="PANTHER" id="PTHR12484">
    <property type="entry name" value="B-LYMPHOCYTE ANTIGEN-RELATED"/>
    <property type="match status" value="1"/>
</dbReference>
<dbReference type="InterPro" id="IPR056852">
    <property type="entry name" value="AK17A/B"/>
</dbReference>
<feature type="compositionally biased region" description="Basic residues" evidence="3">
    <location>
        <begin position="812"/>
        <end position="828"/>
    </location>
</feature>
<feature type="region of interest" description="Disordered" evidence="3">
    <location>
        <begin position="404"/>
        <end position="427"/>
    </location>
</feature>
<feature type="compositionally biased region" description="Basic and acidic residues" evidence="3">
    <location>
        <begin position="781"/>
        <end position="792"/>
    </location>
</feature>
<name>A0AAD1SZ63_PELCU</name>
<feature type="compositionally biased region" description="Basic residues" evidence="3">
    <location>
        <begin position="771"/>
        <end position="780"/>
    </location>
</feature>
<dbReference type="GO" id="GO:0003723">
    <property type="term" value="F:RNA binding"/>
    <property type="evidence" value="ECO:0007669"/>
    <property type="project" value="UniProtKB-UniRule"/>
</dbReference>
<evidence type="ECO:0000313" key="6">
    <source>
        <dbReference type="Proteomes" id="UP001295444"/>
    </source>
</evidence>
<feature type="compositionally biased region" description="Low complexity" evidence="3">
    <location>
        <begin position="852"/>
        <end position="867"/>
    </location>
</feature>
<dbReference type="InterPro" id="IPR035979">
    <property type="entry name" value="RBD_domain_sf"/>
</dbReference>
<evidence type="ECO:0000256" key="2">
    <source>
        <dbReference type="SAM" id="Coils"/>
    </source>
</evidence>
<dbReference type="InterPro" id="IPR012677">
    <property type="entry name" value="Nucleotide-bd_a/b_plait_sf"/>
</dbReference>
<evidence type="ECO:0000259" key="4">
    <source>
        <dbReference type="PROSITE" id="PS50102"/>
    </source>
</evidence>
<sequence>MAVTVVYDKSETMELNATHRLYLKPRARLVITVTLPEEKDPCRPISNWEVVEQLKNLIEPDHFSYIKVTKSTKGFIRFESEVDTKRLAQVFIEKLNGQKVQISSFNEPLCVEVSELLNDFPAAHGLQNLLRESNKEEEEITEDESPPPCIHVGGLPSKWFSMWGSTVEKPSEDIVKGVFEKYGPLAHIDIPMLDPYREEAVEIFNHSNPGGLQTFDAFIQYEDKVSCIDAMQSLEGMKLMFTGEDGKSLSCDIKVTLDDTDHFSEEAINRRNAEQLKLQELEQQRKQEKQDEEVKRKRKALEQKYRARRRRAKLKRKLQKHKSYEECTVENNHISTEVVEDTQEWEDRKMLLAQRRVESIKLLSLLLDKVTDLVPFRRLHEEPMDCDVTEECSEYSMPSCSIKTKTISPTEESSTQHDSETEEEMEHSMSKSYLHSLYKPQIKRKKKLLSLKNNWNCDTDYCTTQEQLEGGEGECFDHQLSKIPRTVLNESCYKRLKVYETDEFINYLLNYYHCPEYARLFLETGDSESKSCCQRIVLCNGDSFKIKLKNTNGHFAEMEYLSETDSPTETLDTWKKTIPKSEKNLQETSNHHTFSNKFQENLMESEHEQPLVTSRTCRKKNCEQDYPKNCKKDDPGTWKNGEDTESSGSVHELKDVLEEISSTSEYFSEELSDGTERPVNNRKIPRKPRNVARVKKVKPCCFSDHDRMCCHKDILGHFLQSYSVRKGLKKHSRCKQARLCRKHFHPVYDTETTESDTEVDTEDGLLRKRKKLKKKMHKRRLMEDESRRKDSSVTETSLSDSWGDQHNERVKHIPKRVSHNAAHLRKSKRQPDHRGYYCQGDVLSSSGEDEASSLGQEESSSEQGESSLDYKKPHRRYIPRPTHKTRKVAQHGIRGKGTFNDYLDWEQHFYWG</sequence>
<dbReference type="PROSITE" id="PS50102">
    <property type="entry name" value="RRM"/>
    <property type="match status" value="1"/>
</dbReference>
<dbReference type="Pfam" id="PF25015">
    <property type="entry name" value="RBD_AKAP-17A"/>
    <property type="match status" value="1"/>
</dbReference>
<evidence type="ECO:0000313" key="5">
    <source>
        <dbReference type="EMBL" id="CAH2315026.1"/>
    </source>
</evidence>
<dbReference type="AlphaFoldDB" id="A0AAD1SZ63"/>
<dbReference type="Proteomes" id="UP001295444">
    <property type="component" value="Chromosome 09"/>
</dbReference>
<dbReference type="Gene3D" id="3.30.70.330">
    <property type="match status" value="1"/>
</dbReference>
<dbReference type="InterPro" id="IPR000504">
    <property type="entry name" value="RRM_dom"/>
</dbReference>
<protein>
    <submittedName>
        <fullName evidence="5">A-kinase anchor 17B</fullName>
    </submittedName>
</protein>
<dbReference type="EMBL" id="OW240920">
    <property type="protein sequence ID" value="CAH2315026.1"/>
    <property type="molecule type" value="Genomic_DNA"/>
</dbReference>
<feature type="compositionally biased region" description="Polar residues" evidence="3">
    <location>
        <begin position="404"/>
        <end position="413"/>
    </location>
</feature>
<proteinExistence type="predicted"/>
<feature type="region of interest" description="Disordered" evidence="3">
    <location>
        <begin position="771"/>
        <end position="892"/>
    </location>
</feature>
<feature type="domain" description="RRM" evidence="4">
    <location>
        <begin position="148"/>
        <end position="256"/>
    </location>
</feature>
<feature type="compositionally biased region" description="Basic residues" evidence="3">
    <location>
        <begin position="872"/>
        <end position="889"/>
    </location>
</feature>
<keyword evidence="2" id="KW-0175">Coiled coil</keyword>
<dbReference type="PANTHER" id="PTHR12484:SF1">
    <property type="entry name" value="A-KINASE ANCHOR PROTEIN 17B"/>
    <property type="match status" value="1"/>
</dbReference>
<organism evidence="5 6">
    <name type="scientific">Pelobates cultripes</name>
    <name type="common">Western spadefoot toad</name>
    <dbReference type="NCBI Taxonomy" id="61616"/>
    <lineage>
        <taxon>Eukaryota</taxon>
        <taxon>Metazoa</taxon>
        <taxon>Chordata</taxon>
        <taxon>Craniata</taxon>
        <taxon>Vertebrata</taxon>
        <taxon>Euteleostomi</taxon>
        <taxon>Amphibia</taxon>
        <taxon>Batrachia</taxon>
        <taxon>Anura</taxon>
        <taxon>Pelobatoidea</taxon>
        <taxon>Pelobatidae</taxon>
        <taxon>Pelobates</taxon>
    </lineage>
</organism>
<evidence type="ECO:0000256" key="1">
    <source>
        <dbReference type="PROSITE-ProRule" id="PRU00176"/>
    </source>
</evidence>
<accession>A0AAD1SZ63</accession>